<dbReference type="Proteomes" id="UP001058974">
    <property type="component" value="Chromosome 3"/>
</dbReference>
<name>A0A9D4XQW0_PEA</name>
<dbReference type="Gramene" id="Psat03G0060200-T1">
    <property type="protein sequence ID" value="KAI5424474.1"/>
    <property type="gene ID" value="KIW84_030602"/>
</dbReference>
<keyword evidence="1" id="KW-0732">Signal</keyword>
<accession>A0A9D4XQW0</accession>
<sequence length="143" mass="16326">MKLHLFHFFLLGVNGGATFSELNSQDESDGKTEVPETAGRSDFVEYRKLHFTPPELQGLCFSLQQRTGFGLQPTWNFSYLALVYNKAESSRNLSLVLQIRSFPQSTSMLQIKEAMNMSSSLKFLHLNLSVVKRIELFPAFEDR</sequence>
<protein>
    <submittedName>
        <fullName evidence="2">Uncharacterized protein</fullName>
    </submittedName>
</protein>
<evidence type="ECO:0000313" key="3">
    <source>
        <dbReference type="Proteomes" id="UP001058974"/>
    </source>
</evidence>
<reference evidence="2 3" key="1">
    <citation type="journal article" date="2022" name="Nat. Genet.">
        <title>Improved pea reference genome and pan-genome highlight genomic features and evolutionary characteristics.</title>
        <authorList>
            <person name="Yang T."/>
            <person name="Liu R."/>
            <person name="Luo Y."/>
            <person name="Hu S."/>
            <person name="Wang D."/>
            <person name="Wang C."/>
            <person name="Pandey M.K."/>
            <person name="Ge S."/>
            <person name="Xu Q."/>
            <person name="Li N."/>
            <person name="Li G."/>
            <person name="Huang Y."/>
            <person name="Saxena R.K."/>
            <person name="Ji Y."/>
            <person name="Li M."/>
            <person name="Yan X."/>
            <person name="He Y."/>
            <person name="Liu Y."/>
            <person name="Wang X."/>
            <person name="Xiang C."/>
            <person name="Varshney R.K."/>
            <person name="Ding H."/>
            <person name="Gao S."/>
            <person name="Zong X."/>
        </authorList>
    </citation>
    <scope>NUCLEOTIDE SEQUENCE [LARGE SCALE GENOMIC DNA]</scope>
    <source>
        <strain evidence="2 3">cv. Zhongwan 6</strain>
    </source>
</reference>
<evidence type="ECO:0000313" key="2">
    <source>
        <dbReference type="EMBL" id="KAI5424474.1"/>
    </source>
</evidence>
<feature type="signal peptide" evidence="1">
    <location>
        <begin position="1"/>
        <end position="18"/>
    </location>
</feature>
<organism evidence="2 3">
    <name type="scientific">Pisum sativum</name>
    <name type="common">Garden pea</name>
    <name type="synonym">Lathyrus oleraceus</name>
    <dbReference type="NCBI Taxonomy" id="3888"/>
    <lineage>
        <taxon>Eukaryota</taxon>
        <taxon>Viridiplantae</taxon>
        <taxon>Streptophyta</taxon>
        <taxon>Embryophyta</taxon>
        <taxon>Tracheophyta</taxon>
        <taxon>Spermatophyta</taxon>
        <taxon>Magnoliopsida</taxon>
        <taxon>eudicotyledons</taxon>
        <taxon>Gunneridae</taxon>
        <taxon>Pentapetalae</taxon>
        <taxon>rosids</taxon>
        <taxon>fabids</taxon>
        <taxon>Fabales</taxon>
        <taxon>Fabaceae</taxon>
        <taxon>Papilionoideae</taxon>
        <taxon>50 kb inversion clade</taxon>
        <taxon>NPAAA clade</taxon>
        <taxon>Hologalegina</taxon>
        <taxon>IRL clade</taxon>
        <taxon>Fabeae</taxon>
        <taxon>Lathyrus</taxon>
    </lineage>
</organism>
<dbReference type="AlphaFoldDB" id="A0A9D4XQW0"/>
<feature type="chain" id="PRO_5039129632" evidence="1">
    <location>
        <begin position="19"/>
        <end position="143"/>
    </location>
</feature>
<keyword evidence="3" id="KW-1185">Reference proteome</keyword>
<dbReference type="EMBL" id="JAMSHJ010000003">
    <property type="protein sequence ID" value="KAI5424474.1"/>
    <property type="molecule type" value="Genomic_DNA"/>
</dbReference>
<comment type="caution">
    <text evidence="2">The sequence shown here is derived from an EMBL/GenBank/DDBJ whole genome shotgun (WGS) entry which is preliminary data.</text>
</comment>
<proteinExistence type="predicted"/>
<gene>
    <name evidence="2" type="ORF">KIW84_030602</name>
</gene>
<evidence type="ECO:0000256" key="1">
    <source>
        <dbReference type="SAM" id="SignalP"/>
    </source>
</evidence>